<dbReference type="PROSITE" id="PS50127">
    <property type="entry name" value="UBC_2"/>
    <property type="match status" value="1"/>
</dbReference>
<organism evidence="2 3">
    <name type="scientific">Ophiobolus disseminans</name>
    <dbReference type="NCBI Taxonomy" id="1469910"/>
    <lineage>
        <taxon>Eukaryota</taxon>
        <taxon>Fungi</taxon>
        <taxon>Dikarya</taxon>
        <taxon>Ascomycota</taxon>
        <taxon>Pezizomycotina</taxon>
        <taxon>Dothideomycetes</taxon>
        <taxon>Pleosporomycetidae</taxon>
        <taxon>Pleosporales</taxon>
        <taxon>Pleosporineae</taxon>
        <taxon>Phaeosphaeriaceae</taxon>
        <taxon>Ophiobolus</taxon>
    </lineage>
</organism>
<evidence type="ECO:0000313" key="3">
    <source>
        <dbReference type="Proteomes" id="UP000799424"/>
    </source>
</evidence>
<feature type="domain" description="UBC core" evidence="1">
    <location>
        <begin position="1"/>
        <end position="51"/>
    </location>
</feature>
<dbReference type="Proteomes" id="UP000799424">
    <property type="component" value="Unassembled WGS sequence"/>
</dbReference>
<dbReference type="EMBL" id="MU006223">
    <property type="protein sequence ID" value="KAF2827748.1"/>
    <property type="molecule type" value="Genomic_DNA"/>
</dbReference>
<name>A0A6A7A4N9_9PLEO</name>
<accession>A0A6A7A4N9</accession>
<evidence type="ECO:0000313" key="2">
    <source>
        <dbReference type="EMBL" id="KAF2827748.1"/>
    </source>
</evidence>
<dbReference type="SUPFAM" id="SSF54495">
    <property type="entry name" value="UBC-like"/>
    <property type="match status" value="1"/>
</dbReference>
<protein>
    <recommendedName>
        <fullName evidence="1">UBC core domain-containing protein</fullName>
    </recommendedName>
</protein>
<reference evidence="2" key="1">
    <citation type="journal article" date="2020" name="Stud. Mycol.">
        <title>101 Dothideomycetes genomes: a test case for predicting lifestyles and emergence of pathogens.</title>
        <authorList>
            <person name="Haridas S."/>
            <person name="Albert R."/>
            <person name="Binder M."/>
            <person name="Bloem J."/>
            <person name="Labutti K."/>
            <person name="Salamov A."/>
            <person name="Andreopoulos B."/>
            <person name="Baker S."/>
            <person name="Barry K."/>
            <person name="Bills G."/>
            <person name="Bluhm B."/>
            <person name="Cannon C."/>
            <person name="Castanera R."/>
            <person name="Culley D."/>
            <person name="Daum C."/>
            <person name="Ezra D."/>
            <person name="Gonzalez J."/>
            <person name="Henrissat B."/>
            <person name="Kuo A."/>
            <person name="Liang C."/>
            <person name="Lipzen A."/>
            <person name="Lutzoni F."/>
            <person name="Magnuson J."/>
            <person name="Mondo S."/>
            <person name="Nolan M."/>
            <person name="Ohm R."/>
            <person name="Pangilinan J."/>
            <person name="Park H.-J."/>
            <person name="Ramirez L."/>
            <person name="Alfaro M."/>
            <person name="Sun H."/>
            <person name="Tritt A."/>
            <person name="Yoshinaga Y."/>
            <person name="Zwiers L.-H."/>
            <person name="Turgeon B."/>
            <person name="Goodwin S."/>
            <person name="Spatafora J."/>
            <person name="Crous P."/>
            <person name="Grigoriev I."/>
        </authorList>
    </citation>
    <scope>NUCLEOTIDE SEQUENCE</scope>
    <source>
        <strain evidence="2">CBS 113818</strain>
    </source>
</reference>
<sequence length="51" mass="5796">LQEILPGIQLLLDELNLEPESLAQGDAFNLFKKDQTAYKKRVRNIVKESPA</sequence>
<dbReference type="OrthoDB" id="6600758at2759"/>
<feature type="non-terminal residue" evidence="2">
    <location>
        <position position="1"/>
    </location>
</feature>
<keyword evidence="3" id="KW-1185">Reference proteome</keyword>
<dbReference type="InterPro" id="IPR016135">
    <property type="entry name" value="UBQ-conjugating_enzyme/RWD"/>
</dbReference>
<gene>
    <name evidence="2" type="ORF">CC86DRAFT_238916</name>
</gene>
<evidence type="ECO:0000259" key="1">
    <source>
        <dbReference type="PROSITE" id="PS50127"/>
    </source>
</evidence>
<dbReference type="Gene3D" id="3.10.110.10">
    <property type="entry name" value="Ubiquitin Conjugating Enzyme"/>
    <property type="match status" value="1"/>
</dbReference>
<dbReference type="InterPro" id="IPR000608">
    <property type="entry name" value="UBC"/>
</dbReference>
<feature type="non-terminal residue" evidence="2">
    <location>
        <position position="51"/>
    </location>
</feature>
<dbReference type="AlphaFoldDB" id="A0A6A7A4N9"/>
<proteinExistence type="predicted"/>